<name>A0ACC0V0E5_9HYPO</name>
<comment type="caution">
    <text evidence="1">The sequence shown here is derived from an EMBL/GenBank/DDBJ whole genome shotgun (WGS) entry which is preliminary data.</text>
</comment>
<reference evidence="1" key="1">
    <citation type="submission" date="2022-10" db="EMBL/GenBank/DDBJ databases">
        <title>Complete Genome of Trichothecium roseum strain YXFP-22015, a Plant Pathogen Isolated from Citrus.</title>
        <authorList>
            <person name="Wang Y."/>
            <person name="Zhu L."/>
        </authorList>
    </citation>
    <scope>NUCLEOTIDE SEQUENCE</scope>
    <source>
        <strain evidence="1">YXFP-22015</strain>
    </source>
</reference>
<gene>
    <name evidence="1" type="ORF">N3K66_004137</name>
</gene>
<organism evidence="1 2">
    <name type="scientific">Trichothecium roseum</name>
    <dbReference type="NCBI Taxonomy" id="47278"/>
    <lineage>
        <taxon>Eukaryota</taxon>
        <taxon>Fungi</taxon>
        <taxon>Dikarya</taxon>
        <taxon>Ascomycota</taxon>
        <taxon>Pezizomycotina</taxon>
        <taxon>Sordariomycetes</taxon>
        <taxon>Hypocreomycetidae</taxon>
        <taxon>Hypocreales</taxon>
        <taxon>Hypocreales incertae sedis</taxon>
        <taxon>Trichothecium</taxon>
    </lineage>
</organism>
<evidence type="ECO:0000313" key="1">
    <source>
        <dbReference type="EMBL" id="KAI9899875.1"/>
    </source>
</evidence>
<sequence>MLKALSLAGLVVGAGVLYVVGVAVYNVFLHPLRKYPGPLLWRASRIPFCLSVDGGMIPHEVNRFHKKYGPVVRIAPDQLAYADAQAWKDVMGHHGSKKPEMARWDKYYRSVPGIGTHIINADRADHSAMRKIFSHSFSEKAVRDQEPIIKEYINLFVQRLVENCDDGKATVEMSSYFNYLFFDVIGNLSYGEDFGCLNSDTSVPFVNAFFKGCRHAARLYALAYFPTLQKWELQRAAKDQDAIAEQVGFLREGILKLKKRMDSEETRPDLIQSLLDNRDKLGLDVMSLETNASILIAAGSETTATTLSGLTYLLLTNRDALDKLTEVVRGRFRAEDEITFASCADIPYLKACVDEGLRMYPPTPAGLPRVTPPGGAQIAGEWVPEGTAVEFYQYAVGHAPFLWTEPDEYHPERWLDDPRFAADQREAFQPFHLGPRSCLGRHLATMELRSIIARLVWKFDMKLDESSRNWMDGQLVYDVWTRPALNVHLTPAKRI</sequence>
<evidence type="ECO:0000313" key="2">
    <source>
        <dbReference type="Proteomes" id="UP001163324"/>
    </source>
</evidence>
<accession>A0ACC0V0E5</accession>
<proteinExistence type="predicted"/>
<dbReference type="EMBL" id="CM047943">
    <property type="protein sequence ID" value="KAI9899875.1"/>
    <property type="molecule type" value="Genomic_DNA"/>
</dbReference>
<dbReference type="Proteomes" id="UP001163324">
    <property type="component" value="Chromosome 4"/>
</dbReference>
<protein>
    <submittedName>
        <fullName evidence="1">Uncharacterized protein</fullName>
    </submittedName>
</protein>
<keyword evidence="2" id="KW-1185">Reference proteome</keyword>